<dbReference type="RefSeq" id="WP_090222313.1">
    <property type="nucleotide sequence ID" value="NZ_FOZP01000001.1"/>
</dbReference>
<dbReference type="GO" id="GO:0009236">
    <property type="term" value="P:cobalamin biosynthetic process"/>
    <property type="evidence" value="ECO:0007669"/>
    <property type="project" value="UniProtKB-UniRule"/>
</dbReference>
<evidence type="ECO:0000313" key="8">
    <source>
        <dbReference type="EMBL" id="SFS31175.1"/>
    </source>
</evidence>
<dbReference type="FunFam" id="1.20.1200.10:FF:000001">
    <property type="entry name" value="Cob(I)yrinic acid a,c-diamide adenosyltransferase"/>
    <property type="match status" value="1"/>
</dbReference>
<dbReference type="InterPro" id="IPR016030">
    <property type="entry name" value="CblAdoTrfase-like"/>
</dbReference>
<evidence type="ECO:0000259" key="7">
    <source>
        <dbReference type="Pfam" id="PF01923"/>
    </source>
</evidence>
<dbReference type="STRING" id="593133.SAMN04488006_0539"/>
<comment type="subunit">
    <text evidence="2">Homotrimer.</text>
</comment>
<proteinExistence type="inferred from homology"/>
<dbReference type="GO" id="GO:0008817">
    <property type="term" value="F:corrinoid adenosyltransferase activity"/>
    <property type="evidence" value="ECO:0007669"/>
    <property type="project" value="UniProtKB-UniRule"/>
</dbReference>
<comment type="similarity">
    <text evidence="1 6">Belongs to the Cob(I)alamin adenosyltransferase family.</text>
</comment>
<dbReference type="Proteomes" id="UP000199312">
    <property type="component" value="Unassembled WGS sequence"/>
</dbReference>
<comment type="catalytic activity">
    <reaction evidence="6">
        <text>2 cob(II)alamin + reduced [electron-transfer flavoprotein] + 2 ATP = 2 adenosylcob(III)alamin + 2 triphosphate + oxidized [electron-transfer flavoprotein] + 3 H(+)</text>
        <dbReference type="Rhea" id="RHEA:28671"/>
        <dbReference type="Rhea" id="RHEA-COMP:10685"/>
        <dbReference type="Rhea" id="RHEA-COMP:10686"/>
        <dbReference type="ChEBI" id="CHEBI:15378"/>
        <dbReference type="ChEBI" id="CHEBI:16304"/>
        <dbReference type="ChEBI" id="CHEBI:18036"/>
        <dbReference type="ChEBI" id="CHEBI:18408"/>
        <dbReference type="ChEBI" id="CHEBI:30616"/>
        <dbReference type="ChEBI" id="CHEBI:57692"/>
        <dbReference type="ChEBI" id="CHEBI:58307"/>
        <dbReference type="EC" id="2.5.1.17"/>
    </reaction>
</comment>
<keyword evidence="4 6" id="KW-0547">Nucleotide-binding</keyword>
<reference evidence="9" key="1">
    <citation type="submission" date="2016-10" db="EMBL/GenBank/DDBJ databases">
        <authorList>
            <person name="Varghese N."/>
            <person name="Submissions S."/>
        </authorList>
    </citation>
    <scope>NUCLEOTIDE SEQUENCE [LARGE SCALE GENOMIC DNA]</scope>
    <source>
        <strain evidence="9">DSM 24450</strain>
    </source>
</reference>
<dbReference type="SUPFAM" id="SSF89028">
    <property type="entry name" value="Cobalamin adenosyltransferase-like"/>
    <property type="match status" value="1"/>
</dbReference>
<evidence type="ECO:0000313" key="9">
    <source>
        <dbReference type="Proteomes" id="UP000199312"/>
    </source>
</evidence>
<evidence type="ECO:0000256" key="6">
    <source>
        <dbReference type="RuleBase" id="RU366026"/>
    </source>
</evidence>
<feature type="domain" description="Cobalamin adenosyltransferase-like" evidence="7">
    <location>
        <begin position="3"/>
        <end position="173"/>
    </location>
</feature>
<organism evidence="8 9">
    <name type="scientific">Lutibacter maritimus</name>
    <dbReference type="NCBI Taxonomy" id="593133"/>
    <lineage>
        <taxon>Bacteria</taxon>
        <taxon>Pseudomonadati</taxon>
        <taxon>Bacteroidota</taxon>
        <taxon>Flavobacteriia</taxon>
        <taxon>Flavobacteriales</taxon>
        <taxon>Flavobacteriaceae</taxon>
        <taxon>Lutibacter</taxon>
    </lineage>
</organism>
<accession>A0A1I6NTH5</accession>
<dbReference type="AlphaFoldDB" id="A0A1I6NTH5"/>
<comment type="catalytic activity">
    <reaction evidence="6">
        <text>2 cob(II)yrinate a,c diamide + reduced [electron-transfer flavoprotein] + 2 ATP = 2 adenosylcob(III)yrinate a,c-diamide + 2 triphosphate + oxidized [electron-transfer flavoprotein] + 3 H(+)</text>
        <dbReference type="Rhea" id="RHEA:11528"/>
        <dbReference type="Rhea" id="RHEA-COMP:10685"/>
        <dbReference type="Rhea" id="RHEA-COMP:10686"/>
        <dbReference type="ChEBI" id="CHEBI:15378"/>
        <dbReference type="ChEBI" id="CHEBI:18036"/>
        <dbReference type="ChEBI" id="CHEBI:30616"/>
        <dbReference type="ChEBI" id="CHEBI:57692"/>
        <dbReference type="ChEBI" id="CHEBI:58307"/>
        <dbReference type="ChEBI" id="CHEBI:58503"/>
        <dbReference type="ChEBI" id="CHEBI:58537"/>
        <dbReference type="EC" id="2.5.1.17"/>
    </reaction>
</comment>
<dbReference type="EMBL" id="FOZP01000001">
    <property type="protein sequence ID" value="SFS31175.1"/>
    <property type="molecule type" value="Genomic_DNA"/>
</dbReference>
<dbReference type="PANTHER" id="PTHR12213">
    <property type="entry name" value="CORRINOID ADENOSYLTRANSFERASE"/>
    <property type="match status" value="1"/>
</dbReference>
<dbReference type="PANTHER" id="PTHR12213:SF0">
    <property type="entry name" value="CORRINOID ADENOSYLTRANSFERASE MMAB"/>
    <property type="match status" value="1"/>
</dbReference>
<gene>
    <name evidence="8" type="ORF">SAMN04488006_0539</name>
</gene>
<dbReference type="EC" id="2.5.1.17" evidence="6"/>
<dbReference type="NCBIfam" id="TIGR00636">
    <property type="entry name" value="PduO_Nterm"/>
    <property type="match status" value="1"/>
</dbReference>
<evidence type="ECO:0000256" key="4">
    <source>
        <dbReference type="ARBA" id="ARBA00022741"/>
    </source>
</evidence>
<evidence type="ECO:0000256" key="5">
    <source>
        <dbReference type="ARBA" id="ARBA00022840"/>
    </source>
</evidence>
<keyword evidence="6" id="KW-0169">Cobalamin biosynthesis</keyword>
<dbReference type="InterPro" id="IPR029499">
    <property type="entry name" value="PduO-typ"/>
</dbReference>
<keyword evidence="9" id="KW-1185">Reference proteome</keyword>
<comment type="pathway">
    <text evidence="6">Cofactor biosynthesis; adenosylcobalamin biosynthesis; adenosylcobalamin from cob(II)yrinate a,c-diamide: step 2/7.</text>
</comment>
<evidence type="ECO:0000256" key="1">
    <source>
        <dbReference type="ARBA" id="ARBA00007487"/>
    </source>
</evidence>
<keyword evidence="5 6" id="KW-0067">ATP-binding</keyword>
<dbReference type="Pfam" id="PF01923">
    <property type="entry name" value="Cob_adeno_trans"/>
    <property type="match status" value="1"/>
</dbReference>
<name>A0A1I6NTH5_9FLAO</name>
<protein>
    <recommendedName>
        <fullName evidence="6">Corrinoid adenosyltransferase</fullName>
        <ecNumber evidence="6">2.5.1.17</ecNumber>
    </recommendedName>
    <alternativeName>
        <fullName evidence="6">Cob(II)alamin adenosyltransferase</fullName>
    </alternativeName>
    <alternativeName>
        <fullName evidence="6">Cob(II)yrinic acid a,c-diamide adenosyltransferase</fullName>
    </alternativeName>
    <alternativeName>
        <fullName evidence="6">Cobinamide/cobalamin adenosyltransferase</fullName>
    </alternativeName>
</protein>
<evidence type="ECO:0000256" key="2">
    <source>
        <dbReference type="ARBA" id="ARBA00011233"/>
    </source>
</evidence>
<sequence>MKIYTKTGDKGETSLFGGTRVPKYHLRIEAYGTIDELNSYLGLIRDQKIDQHSADILIAIQNKLFTLGAMLATPPEKTFLKSGKERLNINKINTEAVALLENEIDTMNETLPAMTHFVLPGGHTTVSFCHIARCICRKAERITTQLSTESEIDEQILIYLNRLSDYLFVLARKLTYDNNAQEIQWIPEKIK</sequence>
<keyword evidence="3 6" id="KW-0808">Transferase</keyword>
<dbReference type="UniPathway" id="UPA00148">
    <property type="reaction ID" value="UER00233"/>
</dbReference>
<dbReference type="Gene3D" id="1.20.1200.10">
    <property type="entry name" value="Cobalamin adenosyltransferase-like"/>
    <property type="match status" value="1"/>
</dbReference>
<dbReference type="InterPro" id="IPR036451">
    <property type="entry name" value="CblAdoTrfase-like_sf"/>
</dbReference>
<dbReference type="GO" id="GO:0005524">
    <property type="term" value="F:ATP binding"/>
    <property type="evidence" value="ECO:0007669"/>
    <property type="project" value="UniProtKB-UniRule"/>
</dbReference>
<dbReference type="OrthoDB" id="9778896at2"/>
<evidence type="ECO:0000256" key="3">
    <source>
        <dbReference type="ARBA" id="ARBA00022679"/>
    </source>
</evidence>